<keyword evidence="2" id="KW-0472">Membrane</keyword>
<keyword evidence="2" id="KW-1133">Transmembrane helix</keyword>
<dbReference type="EMBL" id="JAJHUN010000011">
    <property type="protein sequence ID" value="KAJ4145774.1"/>
    <property type="molecule type" value="Genomic_DNA"/>
</dbReference>
<accession>A0A9W8Q458</accession>
<feature type="region of interest" description="Disordered" evidence="1">
    <location>
        <begin position="164"/>
        <end position="197"/>
    </location>
</feature>
<proteinExistence type="predicted"/>
<dbReference type="Proteomes" id="UP001144673">
    <property type="component" value="Chromosome 2"/>
</dbReference>
<dbReference type="RefSeq" id="XP_056049444.1">
    <property type="nucleotide sequence ID" value="XM_056195857.1"/>
</dbReference>
<protein>
    <submittedName>
        <fullName evidence="3">Uncharacterized protein</fullName>
    </submittedName>
</protein>
<keyword evidence="2" id="KW-0812">Transmembrane</keyword>
<dbReference type="AlphaFoldDB" id="A0A9W8Q458"/>
<sequence length="197" mass="21434">MTEASDAPSAALATVVYVARALWSVPWRRYLVRVGRLVALPLSLVTVPLSYVAEALLVIFAPLIHLAAFAFASAQSALALLASLKPLYSFIAAAAGIGIVAGIVLGATSSVITSYLGMQDSDEDFYERERDYLDYYDDEEDEEDEKSYRYGRDPYGLDAASYQKHLRGSDSDTGPKRRVARGLLSQTIHEEDDSSGG</sequence>
<evidence type="ECO:0000313" key="4">
    <source>
        <dbReference type="Proteomes" id="UP001144673"/>
    </source>
</evidence>
<feature type="transmembrane region" description="Helical" evidence="2">
    <location>
        <begin position="87"/>
        <end position="107"/>
    </location>
</feature>
<feature type="transmembrane region" description="Helical" evidence="2">
    <location>
        <begin position="30"/>
        <end position="51"/>
    </location>
</feature>
<comment type="caution">
    <text evidence="3">The sequence shown here is derived from an EMBL/GenBank/DDBJ whole genome shotgun (WGS) entry which is preliminary data.</text>
</comment>
<gene>
    <name evidence="3" type="ORF">LMH87_004610</name>
</gene>
<feature type="region of interest" description="Disordered" evidence="1">
    <location>
        <begin position="137"/>
        <end position="156"/>
    </location>
</feature>
<evidence type="ECO:0000256" key="2">
    <source>
        <dbReference type="SAM" id="Phobius"/>
    </source>
</evidence>
<reference evidence="3" key="1">
    <citation type="journal article" date="2023" name="Access Microbiol">
        <title>De-novo genome assembly for Akanthomyces muscarius, a biocontrol agent of insect agricultural pests.</title>
        <authorList>
            <person name="Erdos Z."/>
            <person name="Studholme D.J."/>
            <person name="Raymond B."/>
            <person name="Sharma M."/>
        </authorList>
    </citation>
    <scope>NUCLEOTIDE SEQUENCE</scope>
    <source>
        <strain evidence="3">Ve6</strain>
    </source>
</reference>
<organism evidence="3 4">
    <name type="scientific">Akanthomyces muscarius</name>
    <name type="common">Entomopathogenic fungus</name>
    <name type="synonym">Lecanicillium muscarium</name>
    <dbReference type="NCBI Taxonomy" id="2231603"/>
    <lineage>
        <taxon>Eukaryota</taxon>
        <taxon>Fungi</taxon>
        <taxon>Dikarya</taxon>
        <taxon>Ascomycota</taxon>
        <taxon>Pezizomycotina</taxon>
        <taxon>Sordariomycetes</taxon>
        <taxon>Hypocreomycetidae</taxon>
        <taxon>Hypocreales</taxon>
        <taxon>Cordycipitaceae</taxon>
        <taxon>Akanthomyces</taxon>
    </lineage>
</organism>
<dbReference type="KEGG" id="amus:LMH87_004610"/>
<name>A0A9W8Q458_AKAMU</name>
<evidence type="ECO:0000313" key="3">
    <source>
        <dbReference type="EMBL" id="KAJ4145774.1"/>
    </source>
</evidence>
<feature type="transmembrane region" description="Helical" evidence="2">
    <location>
        <begin position="57"/>
        <end position="80"/>
    </location>
</feature>
<evidence type="ECO:0000256" key="1">
    <source>
        <dbReference type="SAM" id="MobiDB-lite"/>
    </source>
</evidence>
<keyword evidence="4" id="KW-1185">Reference proteome</keyword>
<dbReference type="GeneID" id="80891769"/>